<dbReference type="Proteomes" id="UP000019763">
    <property type="component" value="Unassembled WGS sequence"/>
</dbReference>
<dbReference type="PANTHER" id="PTHR12854:SF7">
    <property type="entry name" value="ATAXIN-2 HOMOLOG"/>
    <property type="match status" value="1"/>
</dbReference>
<dbReference type="GO" id="GO:0034063">
    <property type="term" value="P:stress granule assembly"/>
    <property type="evidence" value="ECO:0007669"/>
    <property type="project" value="TreeGrafter"/>
</dbReference>
<proteinExistence type="predicted"/>
<dbReference type="RefSeq" id="XP_011129444.1">
    <property type="nucleotide sequence ID" value="XM_011131142.1"/>
</dbReference>
<feature type="compositionally biased region" description="Low complexity" evidence="1">
    <location>
        <begin position="349"/>
        <end position="363"/>
    </location>
</feature>
<dbReference type="OrthoDB" id="2275718at2759"/>
<gene>
    <name evidence="3" type="ORF">GNI_040600</name>
</gene>
<dbReference type="GeneID" id="22911566"/>
<dbReference type="EMBL" id="AFNH02000310">
    <property type="protein sequence ID" value="EZG78157.1"/>
    <property type="molecule type" value="Genomic_DNA"/>
</dbReference>
<evidence type="ECO:0000256" key="1">
    <source>
        <dbReference type="SAM" id="MobiDB-lite"/>
    </source>
</evidence>
<protein>
    <submittedName>
        <fullName evidence="3">LsmAD domain protein</fullName>
    </submittedName>
</protein>
<dbReference type="AlphaFoldDB" id="A0A023BAA1"/>
<organism evidence="3 4">
    <name type="scientific">Gregarina niphandrodes</name>
    <name type="common">Septate eugregarine</name>
    <dbReference type="NCBI Taxonomy" id="110365"/>
    <lineage>
        <taxon>Eukaryota</taxon>
        <taxon>Sar</taxon>
        <taxon>Alveolata</taxon>
        <taxon>Apicomplexa</taxon>
        <taxon>Conoidasida</taxon>
        <taxon>Gregarinasina</taxon>
        <taxon>Eugregarinorida</taxon>
        <taxon>Gregarinidae</taxon>
        <taxon>Gregarina</taxon>
    </lineage>
</organism>
<dbReference type="SMART" id="SM01272">
    <property type="entry name" value="LsmAD"/>
    <property type="match status" value="1"/>
</dbReference>
<feature type="region of interest" description="Disordered" evidence="1">
    <location>
        <begin position="470"/>
        <end position="544"/>
    </location>
</feature>
<feature type="region of interest" description="Disordered" evidence="1">
    <location>
        <begin position="250"/>
        <end position="404"/>
    </location>
</feature>
<feature type="compositionally biased region" description="Basic and acidic residues" evidence="1">
    <location>
        <begin position="381"/>
        <end position="403"/>
    </location>
</feature>
<name>A0A023BAA1_GRENI</name>
<dbReference type="InterPro" id="IPR045117">
    <property type="entry name" value="ATXN2-like"/>
</dbReference>
<dbReference type="InterPro" id="IPR009604">
    <property type="entry name" value="LsmAD_domain"/>
</dbReference>
<evidence type="ECO:0000313" key="3">
    <source>
        <dbReference type="EMBL" id="EZG78157.1"/>
    </source>
</evidence>
<dbReference type="GO" id="GO:0010494">
    <property type="term" value="C:cytoplasmic stress granule"/>
    <property type="evidence" value="ECO:0007669"/>
    <property type="project" value="TreeGrafter"/>
</dbReference>
<dbReference type="GO" id="GO:0003729">
    <property type="term" value="F:mRNA binding"/>
    <property type="evidence" value="ECO:0007669"/>
    <property type="project" value="TreeGrafter"/>
</dbReference>
<evidence type="ECO:0000259" key="2">
    <source>
        <dbReference type="SMART" id="SM01272"/>
    </source>
</evidence>
<sequence>MGMFAVGLESDSASSTASAKPVSPPISARRAKCFSKLAGTRIEVFIRDGAVIRGILAIHGEELSRGMRYVRASTPTEEGWRTIVGRRGRRQQEGRFEKLVKLDSPMLWLRRAQRRPSTTNPSSAVYELLAITWRDIQGLTGTIVDQKKRGKLPAVGAFQTDTQISGTECASKEKVLKKWVDETNVGSNGEDDAKEWVGLGDEPQPWNQFEENSRMFGVKTTYDEELYTTQLNVKDIPEDVQRKAAEIAAEMNGGRHRDEDENEQDEEKKFSAVAGTGGYKVRGSMANDTRSGVDNLRSNPDNARGGPDNARGAGSGDNAPHGRGVGPDHGRGPDNARGGPGNPHKGPDNPRGAPDNPRGGPDNPRGDPRHAGAAVDGSSRNSEKRRTKRDSTALHEPPHEVRPKHAAVFRTLDRRLPKDNINALNLEPIKRGAVSRNGVWGRVSADKEPQSRIKLLEEFSKCAKTIQSKMEKKGWTSPTMSGSAPAAAPAKKEEAVAETPSAPPGRTPTVVESGSPVASRREDSFQFNPNANSFTPKGEAVPVAPPPPQMKDSAIGASLEAIDGALIHSASSCFNPPVWGPRMAMSYNDCLAAPVSYPFGGYGEVAYAPVEFAPKDPAIGQLQPVVMGMGGYPGPAGPGPAGYPAYPYPVYCCVREDWMVPNHPTAVLYSRPAAAGAFAADHRPATAAGPPPPEAI</sequence>
<comment type="caution">
    <text evidence="3">The sequence shown here is derived from an EMBL/GenBank/DDBJ whole genome shotgun (WGS) entry which is preliminary data.</text>
</comment>
<keyword evidence="4" id="KW-1185">Reference proteome</keyword>
<accession>A0A023BAA1</accession>
<feature type="compositionally biased region" description="Polar residues" evidence="1">
    <location>
        <begin position="525"/>
        <end position="535"/>
    </location>
</feature>
<feature type="domain" description="LsmAD" evidence="2">
    <location>
        <begin position="216"/>
        <end position="276"/>
    </location>
</feature>
<feature type="compositionally biased region" description="Polar residues" evidence="1">
    <location>
        <begin position="286"/>
        <end position="301"/>
    </location>
</feature>
<reference evidence="3" key="1">
    <citation type="submission" date="2013-12" db="EMBL/GenBank/DDBJ databases">
        <authorList>
            <person name="Omoto C.K."/>
            <person name="Sibley D."/>
            <person name="Venepally P."/>
            <person name="Hadjithomas M."/>
            <person name="Karamycheva S."/>
            <person name="Brunk B."/>
            <person name="Roos D."/>
            <person name="Caler E."/>
            <person name="Lorenzi H."/>
        </authorList>
    </citation>
    <scope>NUCLEOTIDE SEQUENCE</scope>
</reference>
<evidence type="ECO:0000313" key="4">
    <source>
        <dbReference type="Proteomes" id="UP000019763"/>
    </source>
</evidence>
<dbReference type="PANTHER" id="PTHR12854">
    <property type="entry name" value="ATAXIN 2-RELATED"/>
    <property type="match status" value="1"/>
</dbReference>
<dbReference type="VEuPathDB" id="CryptoDB:GNI_040600"/>
<dbReference type="Pfam" id="PF06741">
    <property type="entry name" value="LsmAD"/>
    <property type="match status" value="1"/>
</dbReference>
<dbReference type="eggNOG" id="KOG2375">
    <property type="taxonomic scope" value="Eukaryota"/>
</dbReference>